<evidence type="ECO:0000313" key="3">
    <source>
        <dbReference type="EMBL" id="KAA0874113.1"/>
    </source>
</evidence>
<feature type="region of interest" description="Disordered" evidence="2">
    <location>
        <begin position="1"/>
        <end position="22"/>
    </location>
</feature>
<comment type="caution">
    <text evidence="3">The sequence shown here is derived from an EMBL/GenBank/DDBJ whole genome shotgun (WGS) entry which is preliminary data.</text>
</comment>
<dbReference type="OrthoDB" id="1676884at2"/>
<evidence type="ECO:0000256" key="1">
    <source>
        <dbReference type="SAM" id="Coils"/>
    </source>
</evidence>
<dbReference type="Proteomes" id="UP000325302">
    <property type="component" value="Unassembled WGS sequence"/>
</dbReference>
<dbReference type="EMBL" id="SMRS01000007">
    <property type="protein sequence ID" value="KAA0874113.1"/>
    <property type="molecule type" value="Genomic_DNA"/>
</dbReference>
<reference evidence="3 4" key="1">
    <citation type="submission" date="2019-03" db="EMBL/GenBank/DDBJ databases">
        <title>Nitrincola sp. nov. isolated from an Indian soda lake.</title>
        <authorList>
            <person name="Joshi A."/>
            <person name="Thite S.V."/>
            <person name="Joseph N."/>
            <person name="Dhotre D."/>
            <person name="Moorthy M."/>
            <person name="Shouche Y.S."/>
        </authorList>
    </citation>
    <scope>NUCLEOTIDE SEQUENCE [LARGE SCALE GENOMIC DNA]</scope>
    <source>
        <strain evidence="3 4">MEB193</strain>
    </source>
</reference>
<sequence length="391" mass="43286">MRIESSHLQLTSQSQQLSRYSREEQLEVQRVDAQGRTQRDLFIHSETIERQSLATYNQLSRQTQAFQLEGQAERLGQEALRLNQQAASAEASAELGLQTETDTDSLFELTPQERMRAALIQRLLQSITGKEIEFHFIDQRTPQDTPETFDVSALNTPLNASTPAPSGPSMSVEYRQQESFYQLEATQFQAQGKVLTQDGREIAIDLSLSMSRELMQNQAFSLRIGAALHDPLVINFDGLAAELSETRFQFDLTADGQLNTIPMLASRSAFLALDRNGDGQINDGSELFGARTGDGFAELAAYDQDGNQWIDENDPIFNRLLLWLQPGSGESQQLVSLKQAGIGAIYLGRADTLFHLQPGAPETLLGVIRSSSIFLSESGQAGSIQQVDLTI</sequence>
<evidence type="ECO:0000313" key="4">
    <source>
        <dbReference type="Proteomes" id="UP000325302"/>
    </source>
</evidence>
<evidence type="ECO:0000256" key="2">
    <source>
        <dbReference type="SAM" id="MobiDB-lite"/>
    </source>
</evidence>
<feature type="compositionally biased region" description="Low complexity" evidence="2">
    <location>
        <begin position="1"/>
        <end position="19"/>
    </location>
</feature>
<organism evidence="3 4">
    <name type="scientific">Nitrincola tapanii</name>
    <dbReference type="NCBI Taxonomy" id="1708751"/>
    <lineage>
        <taxon>Bacteria</taxon>
        <taxon>Pseudomonadati</taxon>
        <taxon>Pseudomonadota</taxon>
        <taxon>Gammaproteobacteria</taxon>
        <taxon>Oceanospirillales</taxon>
        <taxon>Oceanospirillaceae</taxon>
        <taxon>Nitrincola</taxon>
    </lineage>
</organism>
<feature type="coiled-coil region" evidence="1">
    <location>
        <begin position="65"/>
        <end position="92"/>
    </location>
</feature>
<name>A0A5A9W0M9_9GAMM</name>
<accession>A0A5A9W0M9</accession>
<dbReference type="PANTHER" id="PTHR39431">
    <property type="entry name" value="FRPA/C-RELATED PROTEIN"/>
    <property type="match status" value="1"/>
</dbReference>
<gene>
    <name evidence="3" type="ORF">E1H14_10070</name>
</gene>
<proteinExistence type="predicted"/>
<evidence type="ECO:0008006" key="5">
    <source>
        <dbReference type="Google" id="ProtNLM"/>
    </source>
</evidence>
<keyword evidence="1" id="KW-0175">Coiled coil</keyword>
<dbReference type="AlphaFoldDB" id="A0A5A9W0M9"/>
<keyword evidence="4" id="KW-1185">Reference proteome</keyword>
<protein>
    <recommendedName>
        <fullName evidence="5">VCBS repeat-containing protein</fullName>
    </recommendedName>
</protein>
<dbReference type="PANTHER" id="PTHR39431:SF1">
    <property type="entry name" value="FRPA_C-RELATED PROTEIN"/>
    <property type="match status" value="1"/>
</dbReference>
<dbReference type="RefSeq" id="WP_149391345.1">
    <property type="nucleotide sequence ID" value="NZ_SMRS01000007.1"/>
</dbReference>